<reference evidence="1 2" key="1">
    <citation type="submission" date="2018-08" db="EMBL/GenBank/DDBJ databases">
        <title>Genomic Encyclopedia of Archaeal and Bacterial Type Strains, Phase II (KMG-II): from individual species to whole genera.</title>
        <authorList>
            <person name="Goeker M."/>
        </authorList>
    </citation>
    <scope>NUCLEOTIDE SEQUENCE [LARGE SCALE GENOMIC DNA]</scope>
    <source>
        <strain evidence="1 2">DSM 15986</strain>
    </source>
</reference>
<name>A0A3E0D1V1_9BACT</name>
<protein>
    <submittedName>
        <fullName evidence="1">Uncharacterized protein</fullName>
    </submittedName>
</protein>
<accession>A0A3E0D1V1</accession>
<sequence length="298" mass="34375">SALMKRCASYQVQCWLTVYCFEIRFFAKRQTVIGHFKRRHNLKHKISIFSIFLLTVLYACGQKQQTNTASINQQELVDSLKKKVDQKWIMENPSLKPTKSSFFNKNNQSKYFVGLLKISGQSVPFTWDDNLSLLNFLLNLENEIKVKHGIDADQNFKGTKIAWDNNISGLIWFNDKAYKATVDNWYLFGFTECPGTIIFPNLSFKKIADIPNAITNNIQGLTILPYDENIKIKSDETIMTTESGKIIKGIGYDIDNDGIFDIFSYNEDIDETTGYTRLYINVSGQWKCKWINLDEVCV</sequence>
<dbReference type="RefSeq" id="WP_211328018.1">
    <property type="nucleotide sequence ID" value="NZ_QUNF01000072.1"/>
</dbReference>
<gene>
    <name evidence="1" type="ORF">C8N25_1721</name>
</gene>
<dbReference type="AlphaFoldDB" id="A0A3E0D1V1"/>
<feature type="non-terminal residue" evidence="1">
    <location>
        <position position="1"/>
    </location>
</feature>
<evidence type="ECO:0000313" key="1">
    <source>
        <dbReference type="EMBL" id="REG74744.1"/>
    </source>
</evidence>
<keyword evidence="2" id="KW-1185">Reference proteome</keyword>
<evidence type="ECO:0000313" key="2">
    <source>
        <dbReference type="Proteomes" id="UP000256405"/>
    </source>
</evidence>
<comment type="caution">
    <text evidence="1">The sequence shown here is derived from an EMBL/GenBank/DDBJ whole genome shotgun (WGS) entry which is preliminary data.</text>
</comment>
<proteinExistence type="predicted"/>
<organism evidence="1 2">
    <name type="scientific">Algoriphagus antarcticus</name>
    <dbReference type="NCBI Taxonomy" id="238540"/>
    <lineage>
        <taxon>Bacteria</taxon>
        <taxon>Pseudomonadati</taxon>
        <taxon>Bacteroidota</taxon>
        <taxon>Cytophagia</taxon>
        <taxon>Cytophagales</taxon>
        <taxon>Cyclobacteriaceae</taxon>
        <taxon>Algoriphagus</taxon>
    </lineage>
</organism>
<dbReference type="EMBL" id="QUNF01000072">
    <property type="protein sequence ID" value="REG74744.1"/>
    <property type="molecule type" value="Genomic_DNA"/>
</dbReference>
<dbReference type="Proteomes" id="UP000256405">
    <property type="component" value="Unassembled WGS sequence"/>
</dbReference>